<keyword evidence="6" id="KW-0067">ATP-binding</keyword>
<dbReference type="STRING" id="1921803.NIES593_03905"/>
<comment type="similarity">
    <text evidence="2">Belongs to the CpsC/CapA family.</text>
</comment>
<comment type="caution">
    <text evidence="13">The sequence shown here is derived from an EMBL/GenBank/DDBJ whole genome shotgun (WGS) entry which is preliminary data.</text>
</comment>
<evidence type="ECO:0000256" key="8">
    <source>
        <dbReference type="ARBA" id="ARBA00023136"/>
    </source>
</evidence>
<dbReference type="InterPro" id="IPR005702">
    <property type="entry name" value="Wzc-like_C"/>
</dbReference>
<evidence type="ECO:0000313" key="14">
    <source>
        <dbReference type="Proteomes" id="UP000186868"/>
    </source>
</evidence>
<dbReference type="InterPro" id="IPR003856">
    <property type="entry name" value="LPS_length_determ_N"/>
</dbReference>
<evidence type="ECO:0000256" key="10">
    <source>
        <dbReference type="SAM" id="Phobius"/>
    </source>
</evidence>
<organism evidence="13 14">
    <name type="scientific">Hydrococcus rivularis NIES-593</name>
    <dbReference type="NCBI Taxonomy" id="1921803"/>
    <lineage>
        <taxon>Bacteria</taxon>
        <taxon>Bacillati</taxon>
        <taxon>Cyanobacteriota</taxon>
        <taxon>Cyanophyceae</taxon>
        <taxon>Pleurocapsales</taxon>
        <taxon>Hydrococcaceae</taxon>
        <taxon>Hydrococcus</taxon>
    </lineage>
</organism>
<evidence type="ECO:0000259" key="11">
    <source>
        <dbReference type="Pfam" id="PF02706"/>
    </source>
</evidence>
<dbReference type="EMBL" id="MRCB01000002">
    <property type="protein sequence ID" value="OKH26223.1"/>
    <property type="molecule type" value="Genomic_DNA"/>
</dbReference>
<accession>A0A1U7HRK1</accession>
<evidence type="ECO:0000313" key="13">
    <source>
        <dbReference type="EMBL" id="OKH26223.1"/>
    </source>
</evidence>
<keyword evidence="3" id="KW-1003">Cell membrane</keyword>
<dbReference type="Pfam" id="PF13807">
    <property type="entry name" value="GNVR"/>
    <property type="match status" value="1"/>
</dbReference>
<dbReference type="InterPro" id="IPR032807">
    <property type="entry name" value="GNVR"/>
</dbReference>
<keyword evidence="9" id="KW-0175">Coiled coil</keyword>
<feature type="coiled-coil region" evidence="9">
    <location>
        <begin position="378"/>
        <end position="405"/>
    </location>
</feature>
<keyword evidence="14" id="KW-1185">Reference proteome</keyword>
<dbReference type="OrthoDB" id="580971at2"/>
<feature type="transmembrane region" description="Helical" evidence="10">
    <location>
        <begin position="51"/>
        <end position="70"/>
    </location>
</feature>
<dbReference type="AlphaFoldDB" id="A0A1U7HRK1"/>
<evidence type="ECO:0000256" key="4">
    <source>
        <dbReference type="ARBA" id="ARBA00022692"/>
    </source>
</evidence>
<dbReference type="Pfam" id="PF10609">
    <property type="entry name" value="ParA"/>
    <property type="match status" value="1"/>
</dbReference>
<name>A0A1U7HRK1_9CYAN</name>
<dbReference type="Pfam" id="PF02706">
    <property type="entry name" value="Wzz"/>
    <property type="match status" value="1"/>
</dbReference>
<reference evidence="13 14" key="1">
    <citation type="submission" date="2016-11" db="EMBL/GenBank/DDBJ databases">
        <title>Draft Genome Sequences of Nine Cyanobacterial Strains from Diverse Habitats.</title>
        <authorList>
            <person name="Zhu T."/>
            <person name="Hou S."/>
            <person name="Lu X."/>
            <person name="Hess W.R."/>
        </authorList>
    </citation>
    <scope>NUCLEOTIDE SEQUENCE [LARGE SCALE GENOMIC DNA]</scope>
    <source>
        <strain evidence="13 14">NIES-593</strain>
    </source>
</reference>
<gene>
    <name evidence="13" type="ORF">NIES593_03905</name>
</gene>
<sequence length="772" mass="87283">MEDKTSAQYTLLKAQENGNHIYPQPLLAKPDRDEDEEIDLRQLWAIAKYRLRLIASVAIGVTVLTSLWTFTRTPIYEGKFRLLIGKPIDNEEMRTGAENLLKGLGIRNNEIDYDSQIEVLLSPSILNPIVEKIASKYPDDKQDEYDEFVFEQKKKKSPLQIERLEETKILEISFKDKDQEKINYVLDLLADAYLRYSLDERKSEIDQGIEFVKQQLPKLRQQVRLREEQLQQFRQRQSFFNPERQADLLSEQLSSLQRRYLDTRVRINELNSLYQILEKQLGFDPDRAIIASYLSEAPRYQELLKQLQKVEIALAQQSAIYQDSSPVIENLQEKRNNLLPLLQEEAQKVLGKKLSGVVANSPSLASPSSLRLGLTRQFIETANEREALQIRRNALERQIQSARRRIRQMPLLARQYTELLRELKVETEGLNRFLEQQQNLQIEAAQRVVPWRIIAKPKLGEDPVSPKPVRNLALGLVGGLLLGLGAAFLAERLEPVFHSSEELKKAANLPLLGVIPLQKDLQDIEKTLKFSLPKLQIGNNPIGSLNENGSQPKGYQSSGFLEAFRSLNTNIQLLGGDREFNSLVISSAQAGDGKSTVSTNLAQAAAAMGQRVLVIDADLRRPQVHKRLGIANDRGLSNVLATGLSTQEAIQQVPQWENLFVMTAGDLPPDPLRLLASKRMKQVIEDLHHKSTFDLIIYDTPPVLGFADGRILAALTSGIVLVTRINKTDRTALKNCVDQLRLAHVSILGLVANGESSDSSGAFQYGHYYSDR</sequence>
<keyword evidence="8 10" id="KW-0472">Membrane</keyword>
<keyword evidence="13" id="KW-0418">Kinase</keyword>
<dbReference type="RefSeq" id="WP_073598329.1">
    <property type="nucleotide sequence ID" value="NZ_MRCB01000002.1"/>
</dbReference>
<keyword evidence="4 10" id="KW-0812">Transmembrane</keyword>
<dbReference type="GO" id="GO:0005886">
    <property type="term" value="C:plasma membrane"/>
    <property type="evidence" value="ECO:0007669"/>
    <property type="project" value="UniProtKB-SubCell"/>
</dbReference>
<keyword evidence="13" id="KW-0808">Transferase</keyword>
<keyword evidence="7 10" id="KW-1133">Transmembrane helix</keyword>
<evidence type="ECO:0000256" key="2">
    <source>
        <dbReference type="ARBA" id="ARBA00006683"/>
    </source>
</evidence>
<evidence type="ECO:0000256" key="1">
    <source>
        <dbReference type="ARBA" id="ARBA00004651"/>
    </source>
</evidence>
<dbReference type="InterPro" id="IPR050445">
    <property type="entry name" value="Bact_polysacc_biosynth/exp"/>
</dbReference>
<dbReference type="GO" id="GO:0004713">
    <property type="term" value="F:protein tyrosine kinase activity"/>
    <property type="evidence" value="ECO:0007669"/>
    <property type="project" value="TreeGrafter"/>
</dbReference>
<dbReference type="CDD" id="cd05387">
    <property type="entry name" value="BY-kinase"/>
    <property type="match status" value="1"/>
</dbReference>
<feature type="domain" description="Tyrosine-protein kinase G-rich" evidence="12">
    <location>
        <begin position="415"/>
        <end position="489"/>
    </location>
</feature>
<dbReference type="InterPro" id="IPR033756">
    <property type="entry name" value="YlxH/NBP35"/>
</dbReference>
<dbReference type="Proteomes" id="UP000186868">
    <property type="component" value="Unassembled WGS sequence"/>
</dbReference>
<proteinExistence type="inferred from homology"/>
<dbReference type="Gene3D" id="3.40.50.300">
    <property type="entry name" value="P-loop containing nucleotide triphosphate hydrolases"/>
    <property type="match status" value="1"/>
</dbReference>
<dbReference type="GO" id="GO:0005524">
    <property type="term" value="F:ATP binding"/>
    <property type="evidence" value="ECO:0007669"/>
    <property type="project" value="UniProtKB-KW"/>
</dbReference>
<protein>
    <submittedName>
        <fullName evidence="13">Protein tyrosine kinase</fullName>
    </submittedName>
</protein>
<dbReference type="PANTHER" id="PTHR32309:SF13">
    <property type="entry name" value="FERRIC ENTEROBACTIN TRANSPORT PROTEIN FEPE"/>
    <property type="match status" value="1"/>
</dbReference>
<evidence type="ECO:0000259" key="12">
    <source>
        <dbReference type="Pfam" id="PF13807"/>
    </source>
</evidence>
<dbReference type="NCBIfam" id="TIGR01007">
    <property type="entry name" value="eps_fam"/>
    <property type="match status" value="1"/>
</dbReference>
<evidence type="ECO:0000256" key="3">
    <source>
        <dbReference type="ARBA" id="ARBA00022475"/>
    </source>
</evidence>
<feature type="domain" description="Polysaccharide chain length determinant N-terminal" evidence="11">
    <location>
        <begin position="36"/>
        <end position="131"/>
    </location>
</feature>
<evidence type="ECO:0000256" key="9">
    <source>
        <dbReference type="SAM" id="Coils"/>
    </source>
</evidence>
<dbReference type="PANTHER" id="PTHR32309">
    <property type="entry name" value="TYROSINE-PROTEIN KINASE"/>
    <property type="match status" value="1"/>
</dbReference>
<evidence type="ECO:0000256" key="6">
    <source>
        <dbReference type="ARBA" id="ARBA00022840"/>
    </source>
</evidence>
<keyword evidence="5" id="KW-0547">Nucleotide-binding</keyword>
<dbReference type="SUPFAM" id="SSF52540">
    <property type="entry name" value="P-loop containing nucleoside triphosphate hydrolases"/>
    <property type="match status" value="1"/>
</dbReference>
<dbReference type="InterPro" id="IPR027417">
    <property type="entry name" value="P-loop_NTPase"/>
</dbReference>
<evidence type="ECO:0000256" key="5">
    <source>
        <dbReference type="ARBA" id="ARBA00022741"/>
    </source>
</evidence>
<evidence type="ECO:0000256" key="7">
    <source>
        <dbReference type="ARBA" id="ARBA00022989"/>
    </source>
</evidence>
<comment type="subcellular location">
    <subcellularLocation>
        <location evidence="1">Cell membrane</location>
        <topology evidence="1">Multi-pass membrane protein</topology>
    </subcellularLocation>
</comment>